<protein>
    <submittedName>
        <fullName evidence="2">Putative NBD/HSP70 family sugar kinase</fullName>
    </submittedName>
</protein>
<dbReference type="InterPro" id="IPR043129">
    <property type="entry name" value="ATPase_NBD"/>
</dbReference>
<dbReference type="OrthoDB" id="9810372at2"/>
<gene>
    <name evidence="2" type="ORF">B0I21_10298</name>
</gene>
<dbReference type="GO" id="GO:0016301">
    <property type="term" value="F:kinase activity"/>
    <property type="evidence" value="ECO:0007669"/>
    <property type="project" value="UniProtKB-KW"/>
</dbReference>
<proteinExistence type="inferred from homology"/>
<dbReference type="Pfam" id="PF00480">
    <property type="entry name" value="ROK"/>
    <property type="match status" value="1"/>
</dbReference>
<dbReference type="SUPFAM" id="SSF53067">
    <property type="entry name" value="Actin-like ATPase domain"/>
    <property type="match status" value="1"/>
</dbReference>
<dbReference type="Gene3D" id="3.30.420.40">
    <property type="match status" value="2"/>
</dbReference>
<dbReference type="PANTHER" id="PTHR18964:SF149">
    <property type="entry name" value="BIFUNCTIONAL UDP-N-ACETYLGLUCOSAMINE 2-EPIMERASE_N-ACETYLMANNOSAMINE KINASE"/>
    <property type="match status" value="1"/>
</dbReference>
<dbReference type="EMBL" id="SNZV01000002">
    <property type="protein sequence ID" value="TDS15782.1"/>
    <property type="molecule type" value="Genomic_DNA"/>
</dbReference>
<evidence type="ECO:0000313" key="2">
    <source>
        <dbReference type="EMBL" id="TDS15782.1"/>
    </source>
</evidence>
<comment type="caution">
    <text evidence="2">The sequence shown here is derived from an EMBL/GenBank/DDBJ whole genome shotgun (WGS) entry which is preliminary data.</text>
</comment>
<keyword evidence="2" id="KW-0418">Kinase</keyword>
<evidence type="ECO:0000313" key="3">
    <source>
        <dbReference type="Proteomes" id="UP000294752"/>
    </source>
</evidence>
<name>A0A4R7D5Z1_9SPHI</name>
<keyword evidence="2" id="KW-0808">Transferase</keyword>
<evidence type="ECO:0000256" key="1">
    <source>
        <dbReference type="ARBA" id="ARBA00006479"/>
    </source>
</evidence>
<dbReference type="Proteomes" id="UP000294752">
    <property type="component" value="Unassembled WGS sequence"/>
</dbReference>
<sequence length="397" mass="43179">MNLTNEIIKHLYYSDCLSVSELSVCTGKSIPKIADEVATLLRDHLLIEDGFAASTGGRRAMRYSLAVDRLPIIISIAIDQFYTAIGIADIRNTLLAPIHTFPVAIYDDEHAFATIIAAAREAIDRLGNPKHCLLGLTMPGFVDSERGLNHSFPSSSPFFNIKQRVESELGYPTAVANDSSAIAVAEHKFGKGRGSQDILVVNFNWGVGLGMIISNKIYKGHSGYAGEFSHIPLANSQKLCSCGKKGCLEVEASLVSVFDAIKAALADGEASHLQQTFQENGEITFSDLLFAFAHGDQVTLRAVKNIMHMLGKGLSTLIHIMNPERIIVSGKGEGFGNDLLPALNSSIQEYCIPRLSRLTEISVSDLNNVQIIASACIAMQQPILIYPKLKHNKLQQL</sequence>
<accession>A0A4R7D5Z1</accession>
<organism evidence="2 3">
    <name type="scientific">Sphingobacterium paludis</name>
    <dbReference type="NCBI Taxonomy" id="1476465"/>
    <lineage>
        <taxon>Bacteria</taxon>
        <taxon>Pseudomonadati</taxon>
        <taxon>Bacteroidota</taxon>
        <taxon>Sphingobacteriia</taxon>
        <taxon>Sphingobacteriales</taxon>
        <taxon>Sphingobacteriaceae</taxon>
        <taxon>Sphingobacterium</taxon>
    </lineage>
</organism>
<dbReference type="PANTHER" id="PTHR18964">
    <property type="entry name" value="ROK (REPRESSOR, ORF, KINASE) FAMILY"/>
    <property type="match status" value="1"/>
</dbReference>
<dbReference type="AlphaFoldDB" id="A0A4R7D5Z1"/>
<dbReference type="InterPro" id="IPR000600">
    <property type="entry name" value="ROK"/>
</dbReference>
<keyword evidence="3" id="KW-1185">Reference proteome</keyword>
<comment type="similarity">
    <text evidence="1">Belongs to the ROK (NagC/XylR) family.</text>
</comment>
<reference evidence="2 3" key="1">
    <citation type="submission" date="2019-03" db="EMBL/GenBank/DDBJ databases">
        <title>Genomic Encyclopedia of Type Strains, Phase III (KMG-III): the genomes of soil and plant-associated and newly described type strains.</title>
        <authorList>
            <person name="Whitman W."/>
        </authorList>
    </citation>
    <scope>NUCLEOTIDE SEQUENCE [LARGE SCALE GENOMIC DNA]</scope>
    <source>
        <strain evidence="2 3">CGMCC 1.12801</strain>
    </source>
</reference>
<dbReference type="RefSeq" id="WP_133639092.1">
    <property type="nucleotide sequence ID" value="NZ_SNZV01000002.1"/>
</dbReference>